<proteinExistence type="predicted"/>
<comment type="cofactor">
    <cofactor evidence="1">
        <name>Mg(2+)</name>
        <dbReference type="ChEBI" id="CHEBI:18420"/>
    </cofactor>
</comment>
<dbReference type="InterPro" id="IPR047198">
    <property type="entry name" value="DDP-like_NUDIX"/>
</dbReference>
<dbReference type="Pfam" id="PF00293">
    <property type="entry name" value="NUDIX"/>
    <property type="match status" value="1"/>
</dbReference>
<keyword evidence="2" id="KW-0479">Metal-binding</keyword>
<dbReference type="Proteomes" id="UP001193501">
    <property type="component" value="Unassembled WGS sequence"/>
</dbReference>
<dbReference type="EMBL" id="JAABNR010000004">
    <property type="protein sequence ID" value="NBZ87005.1"/>
    <property type="molecule type" value="Genomic_DNA"/>
</dbReference>
<protein>
    <submittedName>
        <fullName evidence="6">NUDIX domain-containing protein</fullName>
    </submittedName>
</protein>
<dbReference type="AlphaFoldDB" id="A0AAE5BRU9"/>
<name>A0AAE5BRU9_9RHOB</name>
<sequence>MSIAFDEPGPHLSPVSPAALGQMAALCWRLKKGRVEVLMVTSRETRRWVIPKGWPMAGLAPEEVAAREAWEEAGALGKVSGDPLGRFVYDKVLNDRSVRSCCVTVYPLRQREVKARWPERKERRRKWFGAEEAAGLVAEAGLAELLVALAQDPGLLAPAARHRKGLKA</sequence>
<evidence type="ECO:0000256" key="2">
    <source>
        <dbReference type="ARBA" id="ARBA00022723"/>
    </source>
</evidence>
<dbReference type="PROSITE" id="PS51462">
    <property type="entry name" value="NUDIX"/>
    <property type="match status" value="1"/>
</dbReference>
<gene>
    <name evidence="6" type="ORF">GV832_05380</name>
</gene>
<dbReference type="GO" id="GO:0016462">
    <property type="term" value="F:pyrophosphatase activity"/>
    <property type="evidence" value="ECO:0007669"/>
    <property type="project" value="InterPro"/>
</dbReference>
<evidence type="ECO:0000256" key="3">
    <source>
        <dbReference type="ARBA" id="ARBA00022801"/>
    </source>
</evidence>
<evidence type="ECO:0000259" key="5">
    <source>
        <dbReference type="PROSITE" id="PS51462"/>
    </source>
</evidence>
<accession>A0AAE5BRU9</accession>
<dbReference type="GO" id="GO:0005737">
    <property type="term" value="C:cytoplasm"/>
    <property type="evidence" value="ECO:0007669"/>
    <property type="project" value="TreeGrafter"/>
</dbReference>
<comment type="caution">
    <text evidence="6">The sequence shown here is derived from an EMBL/GenBank/DDBJ whole genome shotgun (WGS) entry which is preliminary data.</text>
</comment>
<keyword evidence="4" id="KW-0460">Magnesium</keyword>
<dbReference type="PANTHER" id="PTHR12629:SF0">
    <property type="entry name" value="DIPHOSPHOINOSITOL-POLYPHOSPHATE DIPHOSPHATASE"/>
    <property type="match status" value="1"/>
</dbReference>
<dbReference type="CDD" id="cd04666">
    <property type="entry name" value="NUDIX_DIPP2_like_Nudt4"/>
    <property type="match status" value="1"/>
</dbReference>
<keyword evidence="7" id="KW-1185">Reference proteome</keyword>
<evidence type="ECO:0000313" key="6">
    <source>
        <dbReference type="EMBL" id="NBZ87005.1"/>
    </source>
</evidence>
<dbReference type="RefSeq" id="WP_168773815.1">
    <property type="nucleotide sequence ID" value="NZ_JAABNR010000004.1"/>
</dbReference>
<dbReference type="InterPro" id="IPR015797">
    <property type="entry name" value="NUDIX_hydrolase-like_dom_sf"/>
</dbReference>
<evidence type="ECO:0000256" key="1">
    <source>
        <dbReference type="ARBA" id="ARBA00001946"/>
    </source>
</evidence>
<evidence type="ECO:0000256" key="4">
    <source>
        <dbReference type="ARBA" id="ARBA00022842"/>
    </source>
</evidence>
<feature type="domain" description="Nudix hydrolase" evidence="5">
    <location>
        <begin position="20"/>
        <end position="150"/>
    </location>
</feature>
<dbReference type="SUPFAM" id="SSF55811">
    <property type="entry name" value="Nudix"/>
    <property type="match status" value="1"/>
</dbReference>
<evidence type="ECO:0000313" key="7">
    <source>
        <dbReference type="Proteomes" id="UP001193501"/>
    </source>
</evidence>
<reference evidence="6" key="1">
    <citation type="submission" date="2020-01" db="EMBL/GenBank/DDBJ databases">
        <authorList>
            <person name="Chen W.-M."/>
        </authorList>
    </citation>
    <scope>NUCLEOTIDE SEQUENCE</scope>
    <source>
        <strain evidence="6">CYK-10</strain>
    </source>
</reference>
<organism evidence="6 7">
    <name type="scientific">Stagnihabitans tardus</name>
    <dbReference type="NCBI Taxonomy" id="2699202"/>
    <lineage>
        <taxon>Bacteria</taxon>
        <taxon>Pseudomonadati</taxon>
        <taxon>Pseudomonadota</taxon>
        <taxon>Alphaproteobacteria</taxon>
        <taxon>Rhodobacterales</taxon>
        <taxon>Paracoccaceae</taxon>
        <taxon>Stagnihabitans</taxon>
    </lineage>
</organism>
<dbReference type="InterPro" id="IPR000086">
    <property type="entry name" value="NUDIX_hydrolase_dom"/>
</dbReference>
<dbReference type="Gene3D" id="3.90.79.10">
    <property type="entry name" value="Nucleoside Triphosphate Pyrophosphohydrolase"/>
    <property type="match status" value="1"/>
</dbReference>
<dbReference type="PANTHER" id="PTHR12629">
    <property type="entry name" value="DIPHOSPHOINOSITOL POLYPHOSPHATE PHOSPHOHYDROLASE"/>
    <property type="match status" value="1"/>
</dbReference>
<dbReference type="GO" id="GO:0046872">
    <property type="term" value="F:metal ion binding"/>
    <property type="evidence" value="ECO:0007669"/>
    <property type="project" value="UniProtKB-KW"/>
</dbReference>
<keyword evidence="3" id="KW-0378">Hydrolase</keyword>